<protein>
    <submittedName>
        <fullName evidence="2">Uncharacterized protein</fullName>
    </submittedName>
</protein>
<dbReference type="AlphaFoldDB" id="A0A9Q6LKE6"/>
<name>A0A9Q6LKE6_PISSA</name>
<feature type="compositionally biased region" description="Basic residues" evidence="1">
    <location>
        <begin position="96"/>
        <end position="108"/>
    </location>
</feature>
<sequence>MHMAVLGARLRERQLALGNEAQSNRNSQPTPTLPPKSVFSVGDLAPPNSGKTKPPLPPKPSLAVNDLTSSESTHAQCASDLTTNKAMTLLEEIRQKKQQGLRSTKHSHPLQGPASLDLNAQTLKRRQDMQQTGIALNE</sequence>
<feature type="compositionally biased region" description="Polar residues" evidence="1">
    <location>
        <begin position="66"/>
        <end position="77"/>
    </location>
</feature>
<evidence type="ECO:0000256" key="1">
    <source>
        <dbReference type="SAM" id="MobiDB-lite"/>
    </source>
</evidence>
<feature type="region of interest" description="Disordered" evidence="1">
    <location>
        <begin position="96"/>
        <end position="116"/>
    </location>
</feature>
<dbReference type="EMBL" id="CP038908">
    <property type="protein sequence ID" value="QGO05496.1"/>
    <property type="molecule type" value="Genomic_DNA"/>
</dbReference>
<reference evidence="2 3" key="1">
    <citation type="submission" date="2019-04" db="EMBL/GenBank/DDBJ databases">
        <title>Complete genome sequencing of Piscirickettsia salmonis strain Psal-009.</title>
        <authorList>
            <person name="Schober I."/>
            <person name="Bunk B."/>
            <person name="Sproer C."/>
            <person name="Carril G.P."/>
            <person name="Riedel T."/>
            <person name="Flores-Herrera P.A."/>
            <person name="Nourdin-Galindo G."/>
            <person name="Marshall S.H."/>
            <person name="Overmann J."/>
        </authorList>
    </citation>
    <scope>NUCLEOTIDE SEQUENCE [LARGE SCALE GENOMIC DNA]</scope>
    <source>
        <strain evidence="2 3">Psal-009</strain>
    </source>
</reference>
<feature type="compositionally biased region" description="Polar residues" evidence="1">
    <location>
        <begin position="20"/>
        <end position="30"/>
    </location>
</feature>
<gene>
    <name evidence="2" type="ORF">Psal009_01385</name>
</gene>
<evidence type="ECO:0000313" key="2">
    <source>
        <dbReference type="EMBL" id="QGO05496.1"/>
    </source>
</evidence>
<organism evidence="2 3">
    <name type="scientific">Piscirickettsia salmonis</name>
    <dbReference type="NCBI Taxonomy" id="1238"/>
    <lineage>
        <taxon>Bacteria</taxon>
        <taxon>Pseudomonadati</taxon>
        <taxon>Pseudomonadota</taxon>
        <taxon>Gammaproteobacteria</taxon>
        <taxon>Thiotrichales</taxon>
        <taxon>Piscirickettsiaceae</taxon>
        <taxon>Piscirickettsia</taxon>
    </lineage>
</organism>
<dbReference type="Proteomes" id="UP000422232">
    <property type="component" value="Chromosome"/>
</dbReference>
<feature type="region of interest" description="Disordered" evidence="1">
    <location>
        <begin position="15"/>
        <end position="77"/>
    </location>
</feature>
<accession>A0A9Q6LKE6</accession>
<proteinExistence type="predicted"/>
<evidence type="ECO:0000313" key="3">
    <source>
        <dbReference type="Proteomes" id="UP000422232"/>
    </source>
</evidence>
<keyword evidence="3" id="KW-1185">Reference proteome</keyword>